<dbReference type="EMBL" id="VMNF01000011">
    <property type="protein sequence ID" value="TXB99716.1"/>
    <property type="molecule type" value="Genomic_DNA"/>
</dbReference>
<dbReference type="Proteomes" id="UP000321331">
    <property type="component" value="Unassembled WGS sequence"/>
</dbReference>
<protein>
    <submittedName>
        <fullName evidence="1">Uncharacterized protein</fullName>
    </submittedName>
</protein>
<dbReference type="AlphaFoldDB" id="A0A5C6SMC7"/>
<accession>A0A5C6SMC7</accession>
<sequence>MSLNGNLESSSIYIAMKSRPSPREYHWGLIVTDNIGRPVLHHATNLTGPWEYEERRNESAIDLTLIVLVKASGVSNLPRATQIIQSVPADGKPSRRTGAAFTCRIWVKDALVELHETGEIFLADDIEVIETEAIAYAERYAADSEQGKGTAVVNSAFALSLQWPPIRGRGRRVCILDYW</sequence>
<comment type="caution">
    <text evidence="1">The sequence shown here is derived from an EMBL/GenBank/DDBJ whole genome shotgun (WGS) entry which is preliminary data.</text>
</comment>
<dbReference type="InterPro" id="IPR054208">
    <property type="entry name" value="DUF6914"/>
</dbReference>
<name>A0A5C6SMC7_FUSOC</name>
<dbReference type="Pfam" id="PF21858">
    <property type="entry name" value="DUF6914"/>
    <property type="match status" value="1"/>
</dbReference>
<organism evidence="1 2">
    <name type="scientific">Fusarium oxysporum f. sp. cubense</name>
    <dbReference type="NCBI Taxonomy" id="61366"/>
    <lineage>
        <taxon>Eukaryota</taxon>
        <taxon>Fungi</taxon>
        <taxon>Dikarya</taxon>
        <taxon>Ascomycota</taxon>
        <taxon>Pezizomycotina</taxon>
        <taxon>Sordariomycetes</taxon>
        <taxon>Hypocreomycetidae</taxon>
        <taxon>Hypocreales</taxon>
        <taxon>Nectriaceae</taxon>
        <taxon>Fusarium</taxon>
        <taxon>Fusarium oxysporum species complex</taxon>
    </lineage>
</organism>
<gene>
    <name evidence="1" type="ORF">FocTR4_00014620</name>
</gene>
<evidence type="ECO:0000313" key="2">
    <source>
        <dbReference type="Proteomes" id="UP000321331"/>
    </source>
</evidence>
<proteinExistence type="predicted"/>
<evidence type="ECO:0000313" key="1">
    <source>
        <dbReference type="EMBL" id="TXB99716.1"/>
    </source>
</evidence>
<reference evidence="1 2" key="1">
    <citation type="submission" date="2019-07" db="EMBL/GenBank/DDBJ databases">
        <title>The First High-Quality Draft Genome Sequence of the Causal Agent of the Current Panama Disease Epidemic.</title>
        <authorList>
            <person name="Warmington R.J."/>
            <person name="Kay W."/>
            <person name="Jeffries A."/>
            <person name="Bebber D."/>
            <person name="Moore K."/>
            <person name="Studholme D.J."/>
        </authorList>
    </citation>
    <scope>NUCLEOTIDE SEQUENCE [LARGE SCALE GENOMIC DNA]</scope>
    <source>
        <strain evidence="1 2">TR4</strain>
    </source>
</reference>